<keyword evidence="1" id="KW-1133">Transmembrane helix</keyword>
<gene>
    <name evidence="2" type="ORF">J3D65DRAFT_632394</name>
</gene>
<dbReference type="EMBL" id="JBBPEH010000009">
    <property type="protein sequence ID" value="KAK7534091.1"/>
    <property type="molecule type" value="Genomic_DNA"/>
</dbReference>
<dbReference type="RefSeq" id="XP_066653130.1">
    <property type="nucleotide sequence ID" value="XM_066801015.1"/>
</dbReference>
<feature type="transmembrane region" description="Helical" evidence="1">
    <location>
        <begin position="44"/>
        <end position="68"/>
    </location>
</feature>
<name>A0ABR1LHV5_9PEZI</name>
<evidence type="ECO:0000313" key="2">
    <source>
        <dbReference type="EMBL" id="KAK7534091.1"/>
    </source>
</evidence>
<dbReference type="GeneID" id="92033921"/>
<evidence type="ECO:0000313" key="3">
    <source>
        <dbReference type="Proteomes" id="UP001360953"/>
    </source>
</evidence>
<keyword evidence="3" id="KW-1185">Reference proteome</keyword>
<proteinExistence type="predicted"/>
<protein>
    <submittedName>
        <fullName evidence="2">Uncharacterized protein</fullName>
    </submittedName>
</protein>
<evidence type="ECO:0000256" key="1">
    <source>
        <dbReference type="SAM" id="Phobius"/>
    </source>
</evidence>
<feature type="non-terminal residue" evidence="2">
    <location>
        <position position="205"/>
    </location>
</feature>
<keyword evidence="1" id="KW-0812">Transmembrane</keyword>
<organism evidence="2 3">
    <name type="scientific">Phyllosticta citribraziliensis</name>
    <dbReference type="NCBI Taxonomy" id="989973"/>
    <lineage>
        <taxon>Eukaryota</taxon>
        <taxon>Fungi</taxon>
        <taxon>Dikarya</taxon>
        <taxon>Ascomycota</taxon>
        <taxon>Pezizomycotina</taxon>
        <taxon>Dothideomycetes</taxon>
        <taxon>Dothideomycetes incertae sedis</taxon>
        <taxon>Botryosphaeriales</taxon>
        <taxon>Phyllostictaceae</taxon>
        <taxon>Phyllosticta</taxon>
    </lineage>
</organism>
<accession>A0ABR1LHV5</accession>
<sequence length="205" mass="22950">MQSERHDHLFCSAPPRLHLGLDQQEKQSDKLSAPWVGKRALGQLILTTFCLTVALPCSFSPFTGFLALSRYPVKTKSLTEPRLMTCRDVSSLPPKIHGGVWRFFRVRAKTLRTATVSSGVPADLYEMAYGSSVEVIGPARDLSICGLERSNHPLSRTRAFDYRAWGEKRSQATDARCCWQSSPVLPQTKRFSEEDPSLTPYSDNS</sequence>
<reference evidence="2 3" key="1">
    <citation type="submission" date="2024-04" db="EMBL/GenBank/DDBJ databases">
        <title>Phyllosticta paracitricarpa is synonymous to the EU quarantine fungus P. citricarpa based on phylogenomic analyses.</title>
        <authorList>
            <consortium name="Lawrence Berkeley National Laboratory"/>
            <person name="Van ingen-buijs V.A."/>
            <person name="Van westerhoven A.C."/>
            <person name="Haridas S."/>
            <person name="Skiadas P."/>
            <person name="Martin F."/>
            <person name="Groenewald J.Z."/>
            <person name="Crous P.W."/>
            <person name="Seidl M.F."/>
        </authorList>
    </citation>
    <scope>NUCLEOTIDE SEQUENCE [LARGE SCALE GENOMIC DNA]</scope>
    <source>
        <strain evidence="2 3">CPC 17464</strain>
    </source>
</reference>
<dbReference type="Proteomes" id="UP001360953">
    <property type="component" value="Unassembled WGS sequence"/>
</dbReference>
<keyword evidence="1" id="KW-0472">Membrane</keyword>
<comment type="caution">
    <text evidence="2">The sequence shown here is derived from an EMBL/GenBank/DDBJ whole genome shotgun (WGS) entry which is preliminary data.</text>
</comment>